<dbReference type="Pfam" id="PF00702">
    <property type="entry name" value="Hydrolase"/>
    <property type="match status" value="1"/>
</dbReference>
<dbReference type="AlphaFoldDB" id="A0A0G1ME28"/>
<dbReference type="Gene3D" id="1.10.150.520">
    <property type="match status" value="1"/>
</dbReference>
<evidence type="ECO:0000256" key="1">
    <source>
        <dbReference type="ARBA" id="ARBA00001946"/>
    </source>
</evidence>
<dbReference type="NCBIfam" id="TIGR01549">
    <property type="entry name" value="HAD-SF-IA-v1"/>
    <property type="match status" value="1"/>
</dbReference>
<evidence type="ECO:0000256" key="2">
    <source>
        <dbReference type="ARBA" id="ARBA00022723"/>
    </source>
</evidence>
<dbReference type="PRINTS" id="PR00413">
    <property type="entry name" value="HADHALOGNASE"/>
</dbReference>
<dbReference type="SFLD" id="SFLDG01129">
    <property type="entry name" value="C1.5:_HAD__Beta-PGM__Phosphata"/>
    <property type="match status" value="1"/>
</dbReference>
<dbReference type="EMBL" id="LCKX01000028">
    <property type="protein sequence ID" value="KKU06576.1"/>
    <property type="molecule type" value="Genomic_DNA"/>
</dbReference>
<protein>
    <submittedName>
        <fullName evidence="5">HAD hydrolase, family IA, variant 1</fullName>
    </submittedName>
</protein>
<proteinExistence type="predicted"/>
<dbReference type="GO" id="GO:0016791">
    <property type="term" value="F:phosphatase activity"/>
    <property type="evidence" value="ECO:0007669"/>
    <property type="project" value="TreeGrafter"/>
</dbReference>
<keyword evidence="2" id="KW-0479">Metal-binding</keyword>
<dbReference type="PANTHER" id="PTHR46470">
    <property type="entry name" value="N-ACYLNEURAMINATE-9-PHOSPHATASE"/>
    <property type="match status" value="1"/>
</dbReference>
<sequence>MPNKLNWISQIKFLCFDVDGTLYRTVPALWDAIKGKILSKVIELRKSSEPEAQKYVDDRFKILGSSTKVLAELGIDSQDFFIRAFSSVNVNKYISPDKKLETLINKLRQKYIVGILSNGDINSVIRKITAVGLSPKLFSPLVATYEFGVVKPDPAPFLKVIEAAGVRPEESVYIGDREETDILGAKAVGMRTIMVWGESREADLSIPKIYDLEKTFLLS</sequence>
<organism evidence="5 6">
    <name type="scientific">Candidatus Magasanikbacteria bacterium GW2011_GWA2_45_39</name>
    <dbReference type="NCBI Taxonomy" id="1619041"/>
    <lineage>
        <taxon>Bacteria</taxon>
        <taxon>Candidatus Magasanikiibacteriota</taxon>
    </lineage>
</organism>
<dbReference type="SFLD" id="SFLDS00003">
    <property type="entry name" value="Haloacid_Dehalogenase"/>
    <property type="match status" value="1"/>
</dbReference>
<dbReference type="SUPFAM" id="SSF56784">
    <property type="entry name" value="HAD-like"/>
    <property type="match status" value="1"/>
</dbReference>
<gene>
    <name evidence="5" type="ORF">UX10_C0028G0004</name>
</gene>
<evidence type="ECO:0000313" key="5">
    <source>
        <dbReference type="EMBL" id="KKU06576.1"/>
    </source>
</evidence>
<accession>A0A0G1ME28</accession>
<evidence type="ECO:0000256" key="4">
    <source>
        <dbReference type="ARBA" id="ARBA00022842"/>
    </source>
</evidence>
<comment type="caution">
    <text evidence="5">The sequence shown here is derived from an EMBL/GenBank/DDBJ whole genome shotgun (WGS) entry which is preliminary data.</text>
</comment>
<dbReference type="PANTHER" id="PTHR46470:SF2">
    <property type="entry name" value="GLYCERALDEHYDE 3-PHOSPHATE PHOSPHATASE"/>
    <property type="match status" value="1"/>
</dbReference>
<dbReference type="Gene3D" id="3.40.50.1000">
    <property type="entry name" value="HAD superfamily/HAD-like"/>
    <property type="match status" value="1"/>
</dbReference>
<dbReference type="NCBIfam" id="TIGR01509">
    <property type="entry name" value="HAD-SF-IA-v3"/>
    <property type="match status" value="1"/>
</dbReference>
<dbReference type="InterPro" id="IPR023214">
    <property type="entry name" value="HAD_sf"/>
</dbReference>
<dbReference type="InterPro" id="IPR051400">
    <property type="entry name" value="HAD-like_hydrolase"/>
</dbReference>
<comment type="cofactor">
    <cofactor evidence="1">
        <name>Mg(2+)</name>
        <dbReference type="ChEBI" id="CHEBI:18420"/>
    </cofactor>
</comment>
<evidence type="ECO:0000313" key="6">
    <source>
        <dbReference type="Proteomes" id="UP000033999"/>
    </source>
</evidence>
<dbReference type="InterPro" id="IPR036412">
    <property type="entry name" value="HAD-like_sf"/>
</dbReference>
<name>A0A0G1ME28_9BACT</name>
<dbReference type="Proteomes" id="UP000033999">
    <property type="component" value="Unassembled WGS sequence"/>
</dbReference>
<keyword evidence="3 5" id="KW-0378">Hydrolase</keyword>
<reference evidence="5 6" key="1">
    <citation type="journal article" date="2015" name="Nature">
        <title>rRNA introns, odd ribosomes, and small enigmatic genomes across a large radiation of phyla.</title>
        <authorList>
            <person name="Brown C.T."/>
            <person name="Hug L.A."/>
            <person name="Thomas B.C."/>
            <person name="Sharon I."/>
            <person name="Castelle C.J."/>
            <person name="Singh A."/>
            <person name="Wilkins M.J."/>
            <person name="Williams K.H."/>
            <person name="Banfield J.F."/>
        </authorList>
    </citation>
    <scope>NUCLEOTIDE SEQUENCE [LARGE SCALE GENOMIC DNA]</scope>
</reference>
<dbReference type="GO" id="GO:0044281">
    <property type="term" value="P:small molecule metabolic process"/>
    <property type="evidence" value="ECO:0007669"/>
    <property type="project" value="UniProtKB-ARBA"/>
</dbReference>
<dbReference type="InterPro" id="IPR006439">
    <property type="entry name" value="HAD-SF_hydro_IA"/>
</dbReference>
<keyword evidence="4" id="KW-0460">Magnesium</keyword>
<evidence type="ECO:0000256" key="3">
    <source>
        <dbReference type="ARBA" id="ARBA00022801"/>
    </source>
</evidence>
<dbReference type="GO" id="GO:0046872">
    <property type="term" value="F:metal ion binding"/>
    <property type="evidence" value="ECO:0007669"/>
    <property type="project" value="UniProtKB-KW"/>
</dbReference>